<dbReference type="EMBL" id="CP073767">
    <property type="protein sequence ID" value="UWZ58671.1"/>
    <property type="molecule type" value="Genomic_DNA"/>
</dbReference>
<organism evidence="2 3">
    <name type="scientific">Dactylosporangium aurantiacum</name>
    <dbReference type="NCBI Taxonomy" id="35754"/>
    <lineage>
        <taxon>Bacteria</taxon>
        <taxon>Bacillati</taxon>
        <taxon>Actinomycetota</taxon>
        <taxon>Actinomycetes</taxon>
        <taxon>Micromonosporales</taxon>
        <taxon>Micromonosporaceae</taxon>
        <taxon>Dactylosporangium</taxon>
    </lineage>
</organism>
<name>A0A9Q9IN30_9ACTN</name>
<keyword evidence="3" id="KW-1185">Reference proteome</keyword>
<evidence type="ECO:0000313" key="3">
    <source>
        <dbReference type="Proteomes" id="UP001058003"/>
    </source>
</evidence>
<evidence type="ECO:0000313" key="2">
    <source>
        <dbReference type="EMBL" id="UWZ58671.1"/>
    </source>
</evidence>
<keyword evidence="1" id="KW-0472">Membrane</keyword>
<dbReference type="KEGG" id="daur:Daura_22380"/>
<reference evidence="2" key="1">
    <citation type="submission" date="2021-04" db="EMBL/GenBank/DDBJ databases">
        <title>Dactylosporangium aurantiacum NRRL B-8018 full assembly.</title>
        <authorList>
            <person name="Hartkoorn R.C."/>
            <person name="Beaudoing E."/>
            <person name="Hot D."/>
        </authorList>
    </citation>
    <scope>NUCLEOTIDE SEQUENCE</scope>
    <source>
        <strain evidence="2">NRRL B-8018</strain>
    </source>
</reference>
<dbReference type="RefSeq" id="WP_052388534.1">
    <property type="nucleotide sequence ID" value="NZ_CP073767.1"/>
</dbReference>
<accession>A0A9Q9IN30</accession>
<dbReference type="Proteomes" id="UP001058003">
    <property type="component" value="Chromosome"/>
</dbReference>
<gene>
    <name evidence="2" type="ORF">Daura_22380</name>
</gene>
<sequence>MVDDRRTVPVHMERFALRASVGWLGVLAGGVGFLALLLVVRSDWQPMQSLDQAVADGLNTVVADDGLLQKFCAL</sequence>
<proteinExistence type="predicted"/>
<protein>
    <submittedName>
        <fullName evidence="2">Uncharacterized protein</fullName>
    </submittedName>
</protein>
<dbReference type="AlphaFoldDB" id="A0A9Q9IN30"/>
<keyword evidence="1" id="KW-1133">Transmembrane helix</keyword>
<keyword evidence="1" id="KW-0812">Transmembrane</keyword>
<evidence type="ECO:0000256" key="1">
    <source>
        <dbReference type="SAM" id="Phobius"/>
    </source>
</evidence>
<feature type="transmembrane region" description="Helical" evidence="1">
    <location>
        <begin position="20"/>
        <end position="40"/>
    </location>
</feature>